<comment type="caution">
    <text evidence="8">The sequence shown here is derived from an EMBL/GenBank/DDBJ whole genome shotgun (WGS) entry which is preliminary data.</text>
</comment>
<accession>A0A2P8R3V7</accession>
<dbReference type="SFLD" id="SFLDS00005">
    <property type="entry name" value="Isoprenoid_Synthase_Type_I"/>
    <property type="match status" value="1"/>
</dbReference>
<dbReference type="Gene3D" id="1.10.600.10">
    <property type="entry name" value="Farnesyl Diphosphate Synthase"/>
    <property type="match status" value="1"/>
</dbReference>
<dbReference type="SFLD" id="SFLDG01017">
    <property type="entry name" value="Polyprenyl_Transferase_Like"/>
    <property type="match status" value="1"/>
</dbReference>
<evidence type="ECO:0000256" key="2">
    <source>
        <dbReference type="ARBA" id="ARBA00006706"/>
    </source>
</evidence>
<organism evidence="8 9">
    <name type="scientific">Campylobacter blaseri</name>
    <dbReference type="NCBI Taxonomy" id="2042961"/>
    <lineage>
        <taxon>Bacteria</taxon>
        <taxon>Pseudomonadati</taxon>
        <taxon>Campylobacterota</taxon>
        <taxon>Epsilonproteobacteria</taxon>
        <taxon>Campylobacterales</taxon>
        <taxon>Campylobacteraceae</taxon>
        <taxon>Campylobacter</taxon>
    </lineage>
</organism>
<dbReference type="RefSeq" id="WP_106869735.1">
    <property type="nucleotide sequence ID" value="NZ_CP053841.1"/>
</dbReference>
<evidence type="ECO:0000313" key="8">
    <source>
        <dbReference type="EMBL" id="PSM53190.1"/>
    </source>
</evidence>
<dbReference type="SUPFAM" id="SSF48576">
    <property type="entry name" value="Terpenoid synthases"/>
    <property type="match status" value="1"/>
</dbReference>
<dbReference type="CDD" id="cd00685">
    <property type="entry name" value="Trans_IPPS_HT"/>
    <property type="match status" value="1"/>
</dbReference>
<dbReference type="PROSITE" id="PS00723">
    <property type="entry name" value="POLYPRENYL_SYNTHASE_1"/>
    <property type="match status" value="1"/>
</dbReference>
<dbReference type="Pfam" id="PF00348">
    <property type="entry name" value="polyprenyl_synt"/>
    <property type="match status" value="1"/>
</dbReference>
<keyword evidence="5" id="KW-0460">Magnesium</keyword>
<evidence type="ECO:0000256" key="3">
    <source>
        <dbReference type="ARBA" id="ARBA00022679"/>
    </source>
</evidence>
<dbReference type="GO" id="GO:0004659">
    <property type="term" value="F:prenyltransferase activity"/>
    <property type="evidence" value="ECO:0007669"/>
    <property type="project" value="InterPro"/>
</dbReference>
<dbReference type="InterPro" id="IPR008949">
    <property type="entry name" value="Isoprenoid_synthase_dom_sf"/>
</dbReference>
<comment type="cofactor">
    <cofactor evidence="1">
        <name>Mg(2+)</name>
        <dbReference type="ChEBI" id="CHEBI:18420"/>
    </cofactor>
</comment>
<protein>
    <submittedName>
        <fullName evidence="8">Geranyl transferase</fullName>
    </submittedName>
</protein>
<dbReference type="GO" id="GO:0016114">
    <property type="term" value="P:terpenoid biosynthetic process"/>
    <property type="evidence" value="ECO:0007669"/>
    <property type="project" value="UniProtKB-ARBA"/>
</dbReference>
<evidence type="ECO:0000256" key="4">
    <source>
        <dbReference type="ARBA" id="ARBA00022723"/>
    </source>
</evidence>
<dbReference type="GO" id="GO:0046872">
    <property type="term" value="F:metal ion binding"/>
    <property type="evidence" value="ECO:0007669"/>
    <property type="project" value="UniProtKB-KW"/>
</dbReference>
<keyword evidence="6" id="KW-0414">Isoprene biosynthesis</keyword>
<dbReference type="InterPro" id="IPR000092">
    <property type="entry name" value="Polyprenyl_synt"/>
</dbReference>
<dbReference type="OrthoDB" id="9805316at2"/>
<evidence type="ECO:0000256" key="5">
    <source>
        <dbReference type="ARBA" id="ARBA00022842"/>
    </source>
</evidence>
<dbReference type="PANTHER" id="PTHR43281:SF1">
    <property type="entry name" value="FARNESYL DIPHOSPHATE SYNTHASE"/>
    <property type="match status" value="1"/>
</dbReference>
<evidence type="ECO:0000256" key="1">
    <source>
        <dbReference type="ARBA" id="ARBA00001946"/>
    </source>
</evidence>
<dbReference type="PROSITE" id="PS00444">
    <property type="entry name" value="POLYPRENYL_SYNTHASE_2"/>
    <property type="match status" value="1"/>
</dbReference>
<dbReference type="FunFam" id="1.10.600.10:FF:000001">
    <property type="entry name" value="Geranylgeranyl diphosphate synthase"/>
    <property type="match status" value="1"/>
</dbReference>
<dbReference type="PANTHER" id="PTHR43281">
    <property type="entry name" value="FARNESYL DIPHOSPHATE SYNTHASE"/>
    <property type="match status" value="1"/>
</dbReference>
<keyword evidence="4" id="KW-0479">Metal-binding</keyword>
<dbReference type="EMBL" id="PDHH01000001">
    <property type="protein sequence ID" value="PSM53190.1"/>
    <property type="molecule type" value="Genomic_DNA"/>
</dbReference>
<dbReference type="Proteomes" id="UP000240535">
    <property type="component" value="Unassembled WGS sequence"/>
</dbReference>
<keyword evidence="3 7" id="KW-0808">Transferase</keyword>
<comment type="similarity">
    <text evidence="2 7">Belongs to the FPP/GGPP synthase family.</text>
</comment>
<evidence type="ECO:0000256" key="7">
    <source>
        <dbReference type="RuleBase" id="RU004466"/>
    </source>
</evidence>
<keyword evidence="9" id="KW-1185">Reference proteome</keyword>
<sequence>MSILEKFEIFLKDNYIECKSFHPYFEEALNYMLRSGGKHFRAQLLLGVVEELNPSYFDNALRVALALEMIHTYSLIHDDLPIMDNADLRRGNVTTHKKFDEVTALLVGDALNTRAFYEITQANLDSDIKLKCIESLSFSAGCNGMVLGQAIDCFFEDKKLDIEEITFIHNNKTGALIASSLQMGAIISKLSDKKVKEIYDIGIKLGLAFQIQDDIIDATNTQEEAGKPTNNDKSKNSFTNLIGVEKSIKIKNQLIEEISKDIQSSEPQLVKMIENLTKKYLKG</sequence>
<dbReference type="InterPro" id="IPR033749">
    <property type="entry name" value="Polyprenyl_synt_CS"/>
</dbReference>
<reference evidence="9" key="1">
    <citation type="submission" date="2017-10" db="EMBL/GenBank/DDBJ databases">
        <title>Campylobacter species from seals.</title>
        <authorList>
            <person name="Gilbert M.J."/>
            <person name="Zomer A.L."/>
            <person name="Timmerman A.J."/>
            <person name="Duim B."/>
            <person name="Wagenaar J.A."/>
        </authorList>
    </citation>
    <scope>NUCLEOTIDE SEQUENCE [LARGE SCALE GENOMIC DNA]</scope>
    <source>
        <strain evidence="9">17S00004-5</strain>
    </source>
</reference>
<gene>
    <name evidence="8" type="ORF">CQ405_01180</name>
</gene>
<evidence type="ECO:0000313" key="9">
    <source>
        <dbReference type="Proteomes" id="UP000240535"/>
    </source>
</evidence>
<name>A0A2P8R3V7_9BACT</name>
<dbReference type="AlphaFoldDB" id="A0A2P8R3V7"/>
<proteinExistence type="inferred from homology"/>
<evidence type="ECO:0000256" key="6">
    <source>
        <dbReference type="ARBA" id="ARBA00023229"/>
    </source>
</evidence>